<feature type="signal peptide" evidence="1">
    <location>
        <begin position="1"/>
        <end position="23"/>
    </location>
</feature>
<dbReference type="Proteomes" id="UP000184096">
    <property type="component" value="Chromosome I"/>
</dbReference>
<evidence type="ECO:0000256" key="1">
    <source>
        <dbReference type="SAM" id="SignalP"/>
    </source>
</evidence>
<evidence type="ECO:0008006" key="4">
    <source>
        <dbReference type="Google" id="ProtNLM"/>
    </source>
</evidence>
<reference evidence="3" key="1">
    <citation type="submission" date="2016-11" db="EMBL/GenBank/DDBJ databases">
        <authorList>
            <person name="Varghese N."/>
            <person name="Submissions S."/>
        </authorList>
    </citation>
    <scope>NUCLEOTIDE SEQUENCE [LARGE SCALE GENOMIC DNA]</scope>
    <source>
        <strain evidence="3">GAS401</strain>
    </source>
</reference>
<gene>
    <name evidence="2" type="ORF">SAMN05444170_3998</name>
</gene>
<keyword evidence="3" id="KW-1185">Reference proteome</keyword>
<evidence type="ECO:0000313" key="2">
    <source>
        <dbReference type="EMBL" id="SHN79351.1"/>
    </source>
</evidence>
<accession>A0A1M7U8I0</accession>
<keyword evidence="1" id="KW-0732">Signal</keyword>
<organism evidence="2 3">
    <name type="scientific">Bradyrhizobium erythrophlei</name>
    <dbReference type="NCBI Taxonomy" id="1437360"/>
    <lineage>
        <taxon>Bacteria</taxon>
        <taxon>Pseudomonadati</taxon>
        <taxon>Pseudomonadota</taxon>
        <taxon>Alphaproteobacteria</taxon>
        <taxon>Hyphomicrobiales</taxon>
        <taxon>Nitrobacteraceae</taxon>
        <taxon>Bradyrhizobium</taxon>
    </lineage>
</organism>
<dbReference type="OrthoDB" id="8243546at2"/>
<evidence type="ECO:0000313" key="3">
    <source>
        <dbReference type="Proteomes" id="UP000184096"/>
    </source>
</evidence>
<dbReference type="EMBL" id="LT670849">
    <property type="protein sequence ID" value="SHN79351.1"/>
    <property type="molecule type" value="Genomic_DNA"/>
</dbReference>
<dbReference type="RefSeq" id="WP_072820315.1">
    <property type="nucleotide sequence ID" value="NZ_LT670849.1"/>
</dbReference>
<proteinExistence type="predicted"/>
<feature type="chain" id="PRO_5013337293" description="PsiF repeat-containing protein" evidence="1">
    <location>
        <begin position="24"/>
        <end position="82"/>
    </location>
</feature>
<dbReference type="AlphaFoldDB" id="A0A1M7U8I0"/>
<name>A0A1M7U8I0_9BRAD</name>
<protein>
    <recommendedName>
        <fullName evidence="4">PsiF repeat-containing protein</fullName>
    </recommendedName>
</protein>
<sequence length="82" mass="9178">MLRIATCLVAASLVAGSIASASAQTTEAKPSRMKLTMEKLKEMKAKWLANRPKLKACKIEVKRKGLTGDERWFYISDCMERS</sequence>